<dbReference type="AlphaFoldDB" id="A0A6A4HDF9"/>
<evidence type="ECO:0000256" key="1">
    <source>
        <dbReference type="SAM" id="MobiDB-lite"/>
    </source>
</evidence>
<feature type="compositionally biased region" description="Polar residues" evidence="1">
    <location>
        <begin position="311"/>
        <end position="331"/>
    </location>
</feature>
<sequence>MASSTRSFDSSSAHSSPSTISSLSVSEVLRTPPFPLSPTSEASLRHVDDRRTSSLRASVFDAFAELGAFDENSEIAEWIFNPDVDDSSREDSSIAPKKGNVHFLEKSGSRFRERLNSDASMNLLKAYTGVTKVAASPSSSASPVPTSRPTRRFFNGLRARSVSRNREDRPDIFTSVSPRPPLMFPGLPSILGLNHHLIRPIPGTIPLPAFGTNASWVNIQPSPSLDLLRPNTIDVPPVNPFLQGKTSPRPGIPFPREKEKERSVFSKISTVVARPFSPSSETGSIPRSTLPPMRRTQSRPPEATEARMTPLRTNFAMSFSTPQSNPTSRALTTMELL</sequence>
<evidence type="ECO:0000313" key="3">
    <source>
        <dbReference type="Proteomes" id="UP000799118"/>
    </source>
</evidence>
<reference evidence="2" key="1">
    <citation type="journal article" date="2019" name="Environ. Microbiol.">
        <title>Fungal ecological strategies reflected in gene transcription - a case study of two litter decomposers.</title>
        <authorList>
            <person name="Barbi F."/>
            <person name="Kohler A."/>
            <person name="Barry K."/>
            <person name="Baskaran P."/>
            <person name="Daum C."/>
            <person name="Fauchery L."/>
            <person name="Ihrmark K."/>
            <person name="Kuo A."/>
            <person name="LaButti K."/>
            <person name="Lipzen A."/>
            <person name="Morin E."/>
            <person name="Grigoriev I.V."/>
            <person name="Henrissat B."/>
            <person name="Lindahl B."/>
            <person name="Martin F."/>
        </authorList>
    </citation>
    <scope>NUCLEOTIDE SEQUENCE</scope>
    <source>
        <strain evidence="2">JB14</strain>
    </source>
</reference>
<dbReference type="Proteomes" id="UP000799118">
    <property type="component" value="Unassembled WGS sequence"/>
</dbReference>
<gene>
    <name evidence="2" type="ORF">BT96DRAFT_997167</name>
</gene>
<keyword evidence="3" id="KW-1185">Reference proteome</keyword>
<dbReference type="OrthoDB" id="3051288at2759"/>
<feature type="compositionally biased region" description="Polar residues" evidence="1">
    <location>
        <begin position="277"/>
        <end position="287"/>
    </location>
</feature>
<accession>A0A6A4HDF9</accession>
<name>A0A6A4HDF9_9AGAR</name>
<protein>
    <submittedName>
        <fullName evidence="2">Uncharacterized protein</fullName>
    </submittedName>
</protein>
<feature type="region of interest" description="Disordered" evidence="1">
    <location>
        <begin position="275"/>
        <end position="337"/>
    </location>
</feature>
<evidence type="ECO:0000313" key="2">
    <source>
        <dbReference type="EMBL" id="KAE9396001.1"/>
    </source>
</evidence>
<feature type="region of interest" description="Disordered" evidence="1">
    <location>
        <begin position="238"/>
        <end position="260"/>
    </location>
</feature>
<proteinExistence type="predicted"/>
<dbReference type="EMBL" id="ML769521">
    <property type="protein sequence ID" value="KAE9396001.1"/>
    <property type="molecule type" value="Genomic_DNA"/>
</dbReference>
<organism evidence="2 3">
    <name type="scientific">Gymnopus androsaceus JB14</name>
    <dbReference type="NCBI Taxonomy" id="1447944"/>
    <lineage>
        <taxon>Eukaryota</taxon>
        <taxon>Fungi</taxon>
        <taxon>Dikarya</taxon>
        <taxon>Basidiomycota</taxon>
        <taxon>Agaricomycotina</taxon>
        <taxon>Agaricomycetes</taxon>
        <taxon>Agaricomycetidae</taxon>
        <taxon>Agaricales</taxon>
        <taxon>Marasmiineae</taxon>
        <taxon>Omphalotaceae</taxon>
        <taxon>Gymnopus</taxon>
    </lineage>
</organism>
<feature type="region of interest" description="Disordered" evidence="1">
    <location>
        <begin position="1"/>
        <end position="25"/>
    </location>
</feature>